<evidence type="ECO:0000313" key="6">
    <source>
        <dbReference type="EMBL" id="ALS37070.1"/>
    </source>
</evidence>
<dbReference type="InterPro" id="IPR017853">
    <property type="entry name" value="GH"/>
</dbReference>
<gene>
    <name evidence="6" type="ORF">ATZ35_07840</name>
</gene>
<protein>
    <submittedName>
        <fullName evidence="6">6-phospho-beta-glucosidase</fullName>
    </submittedName>
</protein>
<name>A0A0U2IU88_9ENTE</name>
<evidence type="ECO:0000256" key="5">
    <source>
        <dbReference type="RuleBase" id="RU004468"/>
    </source>
</evidence>
<evidence type="ECO:0000256" key="2">
    <source>
        <dbReference type="ARBA" id="ARBA00023295"/>
    </source>
</evidence>
<proteinExistence type="inferred from homology"/>
<keyword evidence="5" id="KW-0378">Hydrolase</keyword>
<dbReference type="KEGG" id="erx:ATZ35_07840"/>
<dbReference type="STRING" id="118060.ATZ35_07840"/>
<accession>A0A0U2IU88</accession>
<evidence type="ECO:0000256" key="1">
    <source>
        <dbReference type="ARBA" id="ARBA00010838"/>
    </source>
</evidence>
<organism evidence="6 7">
    <name type="scientific">Enterococcus rotai</name>
    <dbReference type="NCBI Taxonomy" id="118060"/>
    <lineage>
        <taxon>Bacteria</taxon>
        <taxon>Bacillati</taxon>
        <taxon>Bacillota</taxon>
        <taxon>Bacilli</taxon>
        <taxon>Lactobacillales</taxon>
        <taxon>Enterococcaceae</taxon>
        <taxon>Enterococcus</taxon>
    </lineage>
</organism>
<evidence type="ECO:0000256" key="4">
    <source>
        <dbReference type="RuleBase" id="RU003690"/>
    </source>
</evidence>
<dbReference type="PANTHER" id="PTHR10353:SF296">
    <property type="entry name" value="6-PHOSPHO-BETA-GLUCOSIDASE"/>
    <property type="match status" value="1"/>
</dbReference>
<dbReference type="AlphaFoldDB" id="A0A0U2IU88"/>
<dbReference type="PROSITE" id="PS00653">
    <property type="entry name" value="GLYCOSYL_HYDROL_F1_2"/>
    <property type="match status" value="1"/>
</dbReference>
<dbReference type="PROSITE" id="PS00572">
    <property type="entry name" value="GLYCOSYL_HYDROL_F1_1"/>
    <property type="match status" value="1"/>
</dbReference>
<evidence type="ECO:0000256" key="3">
    <source>
        <dbReference type="PROSITE-ProRule" id="PRU10055"/>
    </source>
</evidence>
<dbReference type="GO" id="GO:0016052">
    <property type="term" value="P:carbohydrate catabolic process"/>
    <property type="evidence" value="ECO:0007669"/>
    <property type="project" value="TreeGrafter"/>
</dbReference>
<keyword evidence="7" id="KW-1185">Reference proteome</keyword>
<feature type="active site" description="Nucleophile" evidence="3">
    <location>
        <position position="386"/>
    </location>
</feature>
<dbReference type="PRINTS" id="PR00131">
    <property type="entry name" value="GLHYDRLASE1"/>
</dbReference>
<evidence type="ECO:0000313" key="7">
    <source>
        <dbReference type="Proteomes" id="UP000067523"/>
    </source>
</evidence>
<dbReference type="InterPro" id="IPR033132">
    <property type="entry name" value="GH_1_N_CS"/>
</dbReference>
<dbReference type="SUPFAM" id="SSF51445">
    <property type="entry name" value="(Trans)glycosidases"/>
    <property type="match status" value="1"/>
</dbReference>
<dbReference type="GO" id="GO:0008422">
    <property type="term" value="F:beta-glucosidase activity"/>
    <property type="evidence" value="ECO:0007669"/>
    <property type="project" value="TreeGrafter"/>
</dbReference>
<reference evidence="7" key="1">
    <citation type="submission" date="2015-12" db="EMBL/GenBank/DDBJ databases">
        <authorList>
            <person name="Lauer A."/>
            <person name="Humrighouse B."/>
            <person name="Loparev V."/>
            <person name="Shewmaker P.L."/>
            <person name="Whitney A.M."/>
            <person name="McLaughlin R.W."/>
        </authorList>
    </citation>
    <scope>NUCLEOTIDE SEQUENCE [LARGE SCALE GENOMIC DNA]</scope>
    <source>
        <strain evidence="7">LMG 26678</strain>
    </source>
</reference>
<dbReference type="RefSeq" id="WP_208930277.1">
    <property type="nucleotide sequence ID" value="NZ_CP013655.1"/>
</dbReference>
<dbReference type="Proteomes" id="UP000067523">
    <property type="component" value="Chromosome"/>
</dbReference>
<dbReference type="Pfam" id="PF00232">
    <property type="entry name" value="Glyco_hydro_1"/>
    <property type="match status" value="2"/>
</dbReference>
<dbReference type="InterPro" id="IPR018120">
    <property type="entry name" value="Glyco_hydro_1_AS"/>
</dbReference>
<dbReference type="PANTHER" id="PTHR10353">
    <property type="entry name" value="GLYCOSYL HYDROLASE"/>
    <property type="match status" value="1"/>
</dbReference>
<keyword evidence="2 5" id="KW-0326">Glycosidase</keyword>
<sequence>MSKSVFPDNFLWGGATAANQYEGGYLSGGKGLSTLDAITGGNHTTPRMITYKTKEGKIETCTRGAALPEGAVGYVDPNQYYPSHVATDFYHHYKEDIALFAEMGFKCFRLSIAWSRICPNGTTEINEEGLAFYDKVFDELLSYGIEPIVTINHFDIPMYLADELDGWSSRKVIDYFLFFCETLFKRYKDKVKYWMTFNEINFLRSWTQIGIHQNDKQAKYQAAHHLFVASAKAVTLGHAINPDFNIGMMVAYIPSYPMSCNPEDVMEAIQFNREQEFYIDVQVKGYYPAHKLKKFERENIVIKKEAGDDELIQAGTVDYIGFSYYMSTVSASNPNEVKFVGGNQMPAVKNPYLQESDWGWAVDPLGLRISLCKLYDRYNVPLFVVENGFGAVDQVETDGTIQDDYRIDYFSKHVAAMSDAIELDGVELIGYTPWGCIDLVSAGTGEMKKRYGFIYVDMDDDGNGTLDRSRKQSFYWYKKIIAANGSQD</sequence>
<dbReference type="Gene3D" id="3.20.20.80">
    <property type="entry name" value="Glycosidases"/>
    <property type="match status" value="1"/>
</dbReference>
<dbReference type="EMBL" id="CP013655">
    <property type="protein sequence ID" value="ALS37070.1"/>
    <property type="molecule type" value="Genomic_DNA"/>
</dbReference>
<dbReference type="GO" id="GO:0005829">
    <property type="term" value="C:cytosol"/>
    <property type="evidence" value="ECO:0007669"/>
    <property type="project" value="TreeGrafter"/>
</dbReference>
<dbReference type="InterPro" id="IPR001360">
    <property type="entry name" value="Glyco_hydro_1"/>
</dbReference>
<comment type="similarity">
    <text evidence="1 4">Belongs to the glycosyl hydrolase 1 family.</text>
</comment>